<protein>
    <submittedName>
        <fullName evidence="3">Hemerythrin domain-containing protein</fullName>
    </submittedName>
</protein>
<evidence type="ECO:0000259" key="2">
    <source>
        <dbReference type="Pfam" id="PF01814"/>
    </source>
</evidence>
<sequence length="203" mass="22264">MTREYEHNDTARSGGSGSAGPKEDVVALLMAQHSEIRKLFDEVERTDGDARRDAFRHLVRYLAVHETAEEEVVHPYARRSVDDGTDVVRDRLAEEKKAKEILTELDSMDPKDPRFLPALARLRTAVTEHAQAEERYEFALLSGLNHPGRLAAMARGVRAAEAVAPTRPHPGVQSATANVLVGPVAAVVDRARDAVRRAAGEDG</sequence>
<proteinExistence type="predicted"/>
<dbReference type="PANTHER" id="PTHR35585">
    <property type="entry name" value="HHE DOMAIN PROTEIN (AFU_ORTHOLOGUE AFUA_4G00730)"/>
    <property type="match status" value="1"/>
</dbReference>
<dbReference type="Proteomes" id="UP001611162">
    <property type="component" value="Unassembled WGS sequence"/>
</dbReference>
<organism evidence="3 4">
    <name type="scientific">Streptomyces abikoensis</name>
    <dbReference type="NCBI Taxonomy" id="97398"/>
    <lineage>
        <taxon>Bacteria</taxon>
        <taxon>Bacillati</taxon>
        <taxon>Actinomycetota</taxon>
        <taxon>Actinomycetes</taxon>
        <taxon>Kitasatosporales</taxon>
        <taxon>Streptomycetaceae</taxon>
        <taxon>Streptomyces</taxon>
    </lineage>
</organism>
<dbReference type="Pfam" id="PF01814">
    <property type="entry name" value="Hemerythrin"/>
    <property type="match status" value="1"/>
</dbReference>
<comment type="caution">
    <text evidence="3">The sequence shown here is derived from an EMBL/GenBank/DDBJ whole genome shotgun (WGS) entry which is preliminary data.</text>
</comment>
<dbReference type="InterPro" id="IPR012312">
    <property type="entry name" value="Hemerythrin-like"/>
</dbReference>
<gene>
    <name evidence="3" type="ORF">ACH4TF_27415</name>
</gene>
<feature type="compositionally biased region" description="Basic and acidic residues" evidence="1">
    <location>
        <begin position="1"/>
        <end position="10"/>
    </location>
</feature>
<accession>A0ABW7TBN7</accession>
<dbReference type="RefSeq" id="WP_397614172.1">
    <property type="nucleotide sequence ID" value="NZ_JBIRRB010000010.1"/>
</dbReference>
<evidence type="ECO:0000256" key="1">
    <source>
        <dbReference type="SAM" id="MobiDB-lite"/>
    </source>
</evidence>
<keyword evidence="4" id="KW-1185">Reference proteome</keyword>
<dbReference type="EMBL" id="JBIRRB010000010">
    <property type="protein sequence ID" value="MFI0914155.1"/>
    <property type="molecule type" value="Genomic_DNA"/>
</dbReference>
<dbReference type="PANTHER" id="PTHR35585:SF1">
    <property type="entry name" value="HHE DOMAIN PROTEIN (AFU_ORTHOLOGUE AFUA_4G00730)"/>
    <property type="match status" value="1"/>
</dbReference>
<dbReference type="Gene3D" id="1.20.120.520">
    <property type="entry name" value="nmb1532 protein domain like"/>
    <property type="match status" value="1"/>
</dbReference>
<feature type="region of interest" description="Disordered" evidence="1">
    <location>
        <begin position="1"/>
        <end position="21"/>
    </location>
</feature>
<evidence type="ECO:0000313" key="4">
    <source>
        <dbReference type="Proteomes" id="UP001611162"/>
    </source>
</evidence>
<evidence type="ECO:0000313" key="3">
    <source>
        <dbReference type="EMBL" id="MFI0914155.1"/>
    </source>
</evidence>
<reference evidence="3 4" key="1">
    <citation type="submission" date="2024-10" db="EMBL/GenBank/DDBJ databases">
        <title>The Natural Products Discovery Center: Release of the First 8490 Sequenced Strains for Exploring Actinobacteria Biosynthetic Diversity.</title>
        <authorList>
            <person name="Kalkreuter E."/>
            <person name="Kautsar S.A."/>
            <person name="Yang D."/>
            <person name="Bader C.D."/>
            <person name="Teijaro C.N."/>
            <person name="Fluegel L."/>
            <person name="Davis C.M."/>
            <person name="Simpson J.R."/>
            <person name="Lauterbach L."/>
            <person name="Steele A.D."/>
            <person name="Gui C."/>
            <person name="Meng S."/>
            <person name="Li G."/>
            <person name="Viehrig K."/>
            <person name="Ye F."/>
            <person name="Su P."/>
            <person name="Kiefer A.F."/>
            <person name="Nichols A."/>
            <person name="Cepeda A.J."/>
            <person name="Yan W."/>
            <person name="Fan B."/>
            <person name="Jiang Y."/>
            <person name="Adhikari A."/>
            <person name="Zheng C.-J."/>
            <person name="Schuster L."/>
            <person name="Cowan T.M."/>
            <person name="Smanski M.J."/>
            <person name="Chevrette M.G."/>
            <person name="De Carvalho L.P.S."/>
            <person name="Shen B."/>
        </authorList>
    </citation>
    <scope>NUCLEOTIDE SEQUENCE [LARGE SCALE GENOMIC DNA]</scope>
    <source>
        <strain evidence="3 4">NPDC020979</strain>
    </source>
</reference>
<dbReference type="CDD" id="cd12108">
    <property type="entry name" value="Hr-like"/>
    <property type="match status" value="1"/>
</dbReference>
<name>A0ABW7TBN7_9ACTN</name>
<feature type="domain" description="Hemerythrin-like" evidence="2">
    <location>
        <begin position="25"/>
        <end position="140"/>
    </location>
</feature>